<reference evidence="3 4" key="1">
    <citation type="journal article" date="2015" name="Genome Announc.">
        <title>Draft Genome Sequence of Burkholderia sp. Strain PML1(12), an Ectomycorrhizosphere-Inhabiting Bacterium with Effective Mineral-Weathering Ability.</title>
        <authorList>
            <person name="Uroz S."/>
            <person name="Oger P."/>
        </authorList>
    </citation>
    <scope>NUCLEOTIDE SEQUENCE [LARGE SCALE GENOMIC DNA]</scope>
    <source>
        <strain evidence="4">PML1(12)</strain>
    </source>
</reference>
<feature type="non-terminal residue" evidence="3">
    <location>
        <position position="49"/>
    </location>
</feature>
<dbReference type="InterPro" id="IPR012495">
    <property type="entry name" value="TadE-like_dom"/>
</dbReference>
<keyword evidence="1" id="KW-0812">Transmembrane</keyword>
<dbReference type="AlphaFoldDB" id="A0A0J1CIE5"/>
<dbReference type="Proteomes" id="UP000035963">
    <property type="component" value="Unassembled WGS sequence"/>
</dbReference>
<dbReference type="EMBL" id="AEJF01000254">
    <property type="protein sequence ID" value="KLU20452.1"/>
    <property type="molecule type" value="Genomic_DNA"/>
</dbReference>
<organism evidence="3 4">
    <name type="scientific">Caballeronia mineralivorans PML1(12)</name>
    <dbReference type="NCBI Taxonomy" id="908627"/>
    <lineage>
        <taxon>Bacteria</taxon>
        <taxon>Pseudomonadati</taxon>
        <taxon>Pseudomonadota</taxon>
        <taxon>Betaproteobacteria</taxon>
        <taxon>Burkholderiales</taxon>
        <taxon>Burkholderiaceae</taxon>
        <taxon>Caballeronia</taxon>
    </lineage>
</organism>
<keyword evidence="1" id="KW-0472">Membrane</keyword>
<dbReference type="RefSeq" id="WP_047898030.1">
    <property type="nucleotide sequence ID" value="NZ_AEJF01000254.1"/>
</dbReference>
<proteinExistence type="predicted"/>
<sequence length="49" mass="5424">MAVEFAIVFPLFFLVFYAIVTYSMIFVAQQSLTLAASEGARAALRYQTG</sequence>
<keyword evidence="1" id="KW-1133">Transmembrane helix</keyword>
<evidence type="ECO:0000313" key="3">
    <source>
        <dbReference type="EMBL" id="KLU20452.1"/>
    </source>
</evidence>
<keyword evidence="4" id="KW-1185">Reference proteome</keyword>
<gene>
    <name evidence="3" type="ORF">EOS_41325</name>
</gene>
<protein>
    <submittedName>
        <fullName evidence="3">Pilus assembly protein TadE</fullName>
    </submittedName>
</protein>
<evidence type="ECO:0000313" key="4">
    <source>
        <dbReference type="Proteomes" id="UP000035963"/>
    </source>
</evidence>
<evidence type="ECO:0000259" key="2">
    <source>
        <dbReference type="Pfam" id="PF07811"/>
    </source>
</evidence>
<accession>A0A0J1CIE5</accession>
<dbReference type="PATRIC" id="fig|908627.4.peg.9285"/>
<comment type="caution">
    <text evidence="3">The sequence shown here is derived from an EMBL/GenBank/DDBJ whole genome shotgun (WGS) entry which is preliminary data.</text>
</comment>
<feature type="domain" description="TadE-like" evidence="2">
    <location>
        <begin position="2"/>
        <end position="41"/>
    </location>
</feature>
<evidence type="ECO:0000256" key="1">
    <source>
        <dbReference type="SAM" id="Phobius"/>
    </source>
</evidence>
<name>A0A0J1CIE5_9BURK</name>
<dbReference type="Pfam" id="PF07811">
    <property type="entry name" value="TadE"/>
    <property type="match status" value="1"/>
</dbReference>
<feature type="transmembrane region" description="Helical" evidence="1">
    <location>
        <begin position="6"/>
        <end position="28"/>
    </location>
</feature>